<protein>
    <submittedName>
        <fullName evidence="1">Uncharacterized protein</fullName>
    </submittedName>
</protein>
<proteinExistence type="predicted"/>
<evidence type="ECO:0000313" key="1">
    <source>
        <dbReference type="EMBL" id="KNZ64429.1"/>
    </source>
</evidence>
<accession>A0A0L6VUV2</accession>
<sequence length="48" mass="5413">KKGNHFGFIVVEIFSIKVVAWHYKGRLLADPIISVLAKHGLQRKIGIN</sequence>
<dbReference type="VEuPathDB" id="FungiDB:VP01_10306g1"/>
<gene>
    <name evidence="1" type="ORF">VP01_10306g1</name>
</gene>
<dbReference type="EMBL" id="LAVV01000340">
    <property type="protein sequence ID" value="KNZ64429.1"/>
    <property type="molecule type" value="Genomic_DNA"/>
</dbReference>
<dbReference type="Proteomes" id="UP000037035">
    <property type="component" value="Unassembled WGS sequence"/>
</dbReference>
<reference evidence="1 2" key="1">
    <citation type="submission" date="2015-08" db="EMBL/GenBank/DDBJ databases">
        <title>Next Generation Sequencing and Analysis of the Genome of Puccinia sorghi L Schw, the Causal Agent of Maize Common Rust.</title>
        <authorList>
            <person name="Rochi L."/>
            <person name="Burguener G."/>
            <person name="Darino M."/>
            <person name="Turjanski A."/>
            <person name="Kreff E."/>
            <person name="Dieguez M.J."/>
            <person name="Sacco F."/>
        </authorList>
    </citation>
    <scope>NUCLEOTIDE SEQUENCE [LARGE SCALE GENOMIC DNA]</scope>
    <source>
        <strain evidence="1 2">RO10H11247</strain>
    </source>
</reference>
<comment type="caution">
    <text evidence="1">The sequence shown here is derived from an EMBL/GenBank/DDBJ whole genome shotgun (WGS) entry which is preliminary data.</text>
</comment>
<feature type="non-terminal residue" evidence="1">
    <location>
        <position position="1"/>
    </location>
</feature>
<organism evidence="1 2">
    <name type="scientific">Puccinia sorghi</name>
    <dbReference type="NCBI Taxonomy" id="27349"/>
    <lineage>
        <taxon>Eukaryota</taxon>
        <taxon>Fungi</taxon>
        <taxon>Dikarya</taxon>
        <taxon>Basidiomycota</taxon>
        <taxon>Pucciniomycotina</taxon>
        <taxon>Pucciniomycetes</taxon>
        <taxon>Pucciniales</taxon>
        <taxon>Pucciniaceae</taxon>
        <taxon>Puccinia</taxon>
    </lineage>
</organism>
<name>A0A0L6VUV2_9BASI</name>
<evidence type="ECO:0000313" key="2">
    <source>
        <dbReference type="Proteomes" id="UP000037035"/>
    </source>
</evidence>
<dbReference type="AlphaFoldDB" id="A0A0L6VUV2"/>
<keyword evidence="2" id="KW-1185">Reference proteome</keyword>